<sequence>MIELSQVIRELRTELYEAIATATGQDLRFEVGPIELELTVAITRETAGGTKIKFWVVDADASGKAGTVTTQRVKLSLEPKLGPGDRRPEVSGRAGERER</sequence>
<evidence type="ECO:0000259" key="2">
    <source>
        <dbReference type="Pfam" id="PF19631"/>
    </source>
</evidence>
<proteinExistence type="predicted"/>
<dbReference type="RefSeq" id="WP_344660220.1">
    <property type="nucleotide sequence ID" value="NZ_BAAAQM010000038.1"/>
</dbReference>
<dbReference type="Pfam" id="PF19631">
    <property type="entry name" value="Trypco2"/>
    <property type="match status" value="1"/>
</dbReference>
<comment type="caution">
    <text evidence="3">The sequence shown here is derived from an EMBL/GenBank/DDBJ whole genome shotgun (WGS) entry which is preliminary data.</text>
</comment>
<protein>
    <recommendedName>
        <fullName evidence="2">Trypsin-co-occurring domain-containing protein</fullName>
    </recommendedName>
</protein>
<dbReference type="Proteomes" id="UP001499854">
    <property type="component" value="Unassembled WGS sequence"/>
</dbReference>
<organism evidence="3 4">
    <name type="scientific">Catenulispora subtropica</name>
    <dbReference type="NCBI Taxonomy" id="450798"/>
    <lineage>
        <taxon>Bacteria</taxon>
        <taxon>Bacillati</taxon>
        <taxon>Actinomycetota</taxon>
        <taxon>Actinomycetes</taxon>
        <taxon>Catenulisporales</taxon>
        <taxon>Catenulisporaceae</taxon>
        <taxon>Catenulispora</taxon>
    </lineage>
</organism>
<feature type="domain" description="Trypsin-co-occurring" evidence="2">
    <location>
        <begin position="2"/>
        <end position="79"/>
    </location>
</feature>
<keyword evidence="4" id="KW-1185">Reference proteome</keyword>
<evidence type="ECO:0000313" key="4">
    <source>
        <dbReference type="Proteomes" id="UP001499854"/>
    </source>
</evidence>
<evidence type="ECO:0000313" key="3">
    <source>
        <dbReference type="EMBL" id="GAA1986993.1"/>
    </source>
</evidence>
<gene>
    <name evidence="3" type="ORF">GCM10009838_57060</name>
</gene>
<dbReference type="EMBL" id="BAAAQM010000038">
    <property type="protein sequence ID" value="GAA1986993.1"/>
    <property type="molecule type" value="Genomic_DNA"/>
</dbReference>
<reference evidence="4" key="1">
    <citation type="journal article" date="2019" name="Int. J. Syst. Evol. Microbiol.">
        <title>The Global Catalogue of Microorganisms (GCM) 10K type strain sequencing project: providing services to taxonomists for standard genome sequencing and annotation.</title>
        <authorList>
            <consortium name="The Broad Institute Genomics Platform"/>
            <consortium name="The Broad Institute Genome Sequencing Center for Infectious Disease"/>
            <person name="Wu L."/>
            <person name="Ma J."/>
        </authorList>
    </citation>
    <scope>NUCLEOTIDE SEQUENCE [LARGE SCALE GENOMIC DNA]</scope>
    <source>
        <strain evidence="4">JCM 16013</strain>
    </source>
</reference>
<evidence type="ECO:0000256" key="1">
    <source>
        <dbReference type="SAM" id="MobiDB-lite"/>
    </source>
</evidence>
<feature type="region of interest" description="Disordered" evidence="1">
    <location>
        <begin position="75"/>
        <end position="99"/>
    </location>
</feature>
<name>A0ABP5DWI3_9ACTN</name>
<dbReference type="InterPro" id="IPR045608">
    <property type="entry name" value="Trypco2"/>
</dbReference>
<accession>A0ABP5DWI3</accession>
<feature type="compositionally biased region" description="Basic and acidic residues" evidence="1">
    <location>
        <begin position="83"/>
        <end position="99"/>
    </location>
</feature>